<dbReference type="AlphaFoldDB" id="A0A8X7CU79"/>
<dbReference type="Proteomes" id="UP000886998">
    <property type="component" value="Unassembled WGS sequence"/>
</dbReference>
<name>A0A8X7CU79_9ARAC</name>
<feature type="transmembrane region" description="Helical" evidence="1">
    <location>
        <begin position="145"/>
        <end position="166"/>
    </location>
</feature>
<dbReference type="OrthoDB" id="8299704at2759"/>
<accession>A0A8X7CU79</accession>
<evidence type="ECO:0000313" key="2">
    <source>
        <dbReference type="EMBL" id="GFY79865.1"/>
    </source>
</evidence>
<sequence>MSVYRYFRRYVEYGVVPAKRAEDCTLVPENSFYKSVHYVDNILGPVKDVICGAKSKNDKCEYVGYRAERVYSLCERGAFLAASIILQPLFLMVAYLSYFPIKLLSKITGDYCLKASTKSLVDHSNVFLSAGQDCANAVARVFNKIVSYACAAIIWAAASMITPLVWACNKVQSKLSEIQEPEKHQLLSNRSDSETTLVNGTLQTEL</sequence>
<evidence type="ECO:0000256" key="1">
    <source>
        <dbReference type="SAM" id="Phobius"/>
    </source>
</evidence>
<organism evidence="2 3">
    <name type="scientific">Trichonephila inaurata madagascariensis</name>
    <dbReference type="NCBI Taxonomy" id="2747483"/>
    <lineage>
        <taxon>Eukaryota</taxon>
        <taxon>Metazoa</taxon>
        <taxon>Ecdysozoa</taxon>
        <taxon>Arthropoda</taxon>
        <taxon>Chelicerata</taxon>
        <taxon>Arachnida</taxon>
        <taxon>Araneae</taxon>
        <taxon>Araneomorphae</taxon>
        <taxon>Entelegynae</taxon>
        <taxon>Araneoidea</taxon>
        <taxon>Nephilidae</taxon>
        <taxon>Trichonephila</taxon>
        <taxon>Trichonephila inaurata</taxon>
    </lineage>
</organism>
<keyword evidence="3" id="KW-1185">Reference proteome</keyword>
<proteinExistence type="predicted"/>
<keyword evidence="1" id="KW-0472">Membrane</keyword>
<keyword evidence="1" id="KW-1133">Transmembrane helix</keyword>
<dbReference type="EMBL" id="BMAV01023781">
    <property type="protein sequence ID" value="GFY79865.1"/>
    <property type="molecule type" value="Genomic_DNA"/>
</dbReference>
<keyword evidence="1" id="KW-0812">Transmembrane</keyword>
<comment type="caution">
    <text evidence="2">The sequence shown here is derived from an EMBL/GenBank/DDBJ whole genome shotgun (WGS) entry which is preliminary data.</text>
</comment>
<evidence type="ECO:0000313" key="3">
    <source>
        <dbReference type="Proteomes" id="UP000886998"/>
    </source>
</evidence>
<protein>
    <submittedName>
        <fullName evidence="2">Uncharacterized protein</fullName>
    </submittedName>
</protein>
<gene>
    <name evidence="2" type="primary">TV42_02570</name>
    <name evidence="2" type="ORF">TNIN_55171</name>
</gene>
<feature type="transmembrane region" description="Helical" evidence="1">
    <location>
        <begin position="78"/>
        <end position="98"/>
    </location>
</feature>
<reference evidence="2" key="1">
    <citation type="submission" date="2020-08" db="EMBL/GenBank/DDBJ databases">
        <title>Multicomponent nature underlies the extraordinary mechanical properties of spider dragline silk.</title>
        <authorList>
            <person name="Kono N."/>
            <person name="Nakamura H."/>
            <person name="Mori M."/>
            <person name="Yoshida Y."/>
            <person name="Ohtoshi R."/>
            <person name="Malay A.D."/>
            <person name="Moran D.A.P."/>
            <person name="Tomita M."/>
            <person name="Numata K."/>
            <person name="Arakawa K."/>
        </authorList>
    </citation>
    <scope>NUCLEOTIDE SEQUENCE</scope>
</reference>